<feature type="signal peptide" evidence="2">
    <location>
        <begin position="1"/>
        <end position="22"/>
    </location>
</feature>
<dbReference type="PROSITE" id="PS50234">
    <property type="entry name" value="VWFA"/>
    <property type="match status" value="1"/>
</dbReference>
<feature type="region of interest" description="Disordered" evidence="1">
    <location>
        <begin position="24"/>
        <end position="65"/>
    </location>
</feature>
<organism evidence="4 5">
    <name type="scientific">Actinocatenispora sera</name>
    <dbReference type="NCBI Taxonomy" id="390989"/>
    <lineage>
        <taxon>Bacteria</taxon>
        <taxon>Bacillati</taxon>
        <taxon>Actinomycetota</taxon>
        <taxon>Actinomycetes</taxon>
        <taxon>Micromonosporales</taxon>
        <taxon>Micromonosporaceae</taxon>
        <taxon>Actinocatenispora</taxon>
    </lineage>
</organism>
<keyword evidence="5" id="KW-1185">Reference proteome</keyword>
<dbReference type="PANTHER" id="PTHR10579:SF43">
    <property type="entry name" value="ZINC FINGER (C3HC4-TYPE RING FINGER) FAMILY PROTEIN"/>
    <property type="match status" value="1"/>
</dbReference>
<dbReference type="Pfam" id="PF12450">
    <property type="entry name" value="vWF_A"/>
    <property type="match status" value="1"/>
</dbReference>
<sequence length="494" mass="52156">MRIVRSVTVVAALAGLALVAGCSGHGGNRSSAGTDSAPRKVTGATAPATGTARPGDAPPVDARTTPKSTFALDVDTASYSYARRQLAAGSLPDPSTVRPEEFVNAFRQDYAQPAGSGFAVTADGATLPDSGTRVMRVGLQTRSEDAGTRRDVALTFAIDTSGSMDYDGKLGLVKDALHTLVRQLRPSDRVAIVAYADEPRVLRELTAVSDRDALDDAIDELSASGSTDLGSGVETAYRVARDGYRKGATNRVILLSDGLANQGDTDSKTILDKVSDQAGRGITLLCVGVGGDYGDALMEQLADHGHGMAVYVGDRAEARRTFTTELTANLSVRARAAKAQVEFDPKQVRSYRLIGFDDRRLAADDFRNDSVDGGWVGPGHSVTALYEVTLAPKATGRVATARVRWQDPESDGAKEASRTVSVSDLDGALADATPRLRADRAVAEFAEWLRGDRYASDVRPESLASTVDAAADATEDAQLHELAKLIRTAANLKD</sequence>
<dbReference type="AlphaFoldDB" id="A0A810KUZ5"/>
<dbReference type="SUPFAM" id="SSF53300">
    <property type="entry name" value="vWA-like"/>
    <property type="match status" value="1"/>
</dbReference>
<gene>
    <name evidence="4" type="ORF">Asera_11080</name>
</gene>
<reference evidence="4" key="1">
    <citation type="submission" date="2020-08" db="EMBL/GenBank/DDBJ databases">
        <title>Whole genome shotgun sequence of Actinocatenispora sera NBRC 101916.</title>
        <authorList>
            <person name="Komaki H."/>
            <person name="Tamura T."/>
        </authorList>
    </citation>
    <scope>NUCLEOTIDE SEQUENCE</scope>
    <source>
        <strain evidence="4">NBRC 101916</strain>
    </source>
</reference>
<dbReference type="EMBL" id="AP023354">
    <property type="protein sequence ID" value="BCJ27000.1"/>
    <property type="molecule type" value="Genomic_DNA"/>
</dbReference>
<dbReference type="InterPro" id="IPR036465">
    <property type="entry name" value="vWFA_dom_sf"/>
</dbReference>
<dbReference type="Pfam" id="PF00092">
    <property type="entry name" value="VWA"/>
    <property type="match status" value="1"/>
</dbReference>
<dbReference type="InterPro" id="IPR002035">
    <property type="entry name" value="VWF_A"/>
</dbReference>
<proteinExistence type="predicted"/>
<dbReference type="InterPro" id="IPR022156">
    <property type="entry name" value="Uncharacterised_YfbK_N"/>
</dbReference>
<name>A0A810KUZ5_9ACTN</name>
<dbReference type="RefSeq" id="WP_030445243.1">
    <property type="nucleotide sequence ID" value="NZ_AP023354.1"/>
</dbReference>
<protein>
    <recommendedName>
        <fullName evidence="3">VWFA domain-containing protein</fullName>
    </recommendedName>
</protein>
<dbReference type="SMART" id="SM00327">
    <property type="entry name" value="VWA"/>
    <property type="match status" value="1"/>
</dbReference>
<evidence type="ECO:0000256" key="2">
    <source>
        <dbReference type="SAM" id="SignalP"/>
    </source>
</evidence>
<dbReference type="InterPro" id="IPR051266">
    <property type="entry name" value="CLCR"/>
</dbReference>
<feature type="domain" description="VWFA" evidence="3">
    <location>
        <begin position="153"/>
        <end position="326"/>
    </location>
</feature>
<dbReference type="Pfam" id="PF12034">
    <property type="entry name" value="YfbK_C"/>
    <property type="match status" value="2"/>
</dbReference>
<evidence type="ECO:0000313" key="5">
    <source>
        <dbReference type="Proteomes" id="UP000680750"/>
    </source>
</evidence>
<dbReference type="InterPro" id="IPR021908">
    <property type="entry name" value="YfbK_C"/>
</dbReference>
<evidence type="ECO:0000259" key="3">
    <source>
        <dbReference type="PROSITE" id="PS50234"/>
    </source>
</evidence>
<accession>A0A810KUZ5</accession>
<dbReference type="Gene3D" id="3.40.50.410">
    <property type="entry name" value="von Willebrand factor, type A domain"/>
    <property type="match status" value="1"/>
</dbReference>
<feature type="compositionally biased region" description="Low complexity" evidence="1">
    <location>
        <begin position="42"/>
        <end position="59"/>
    </location>
</feature>
<dbReference type="PANTHER" id="PTHR10579">
    <property type="entry name" value="CALCIUM-ACTIVATED CHLORIDE CHANNEL REGULATOR"/>
    <property type="match status" value="1"/>
</dbReference>
<dbReference type="OrthoDB" id="9805121at2"/>
<dbReference type="KEGG" id="aser:Asera_11080"/>
<evidence type="ECO:0000256" key="1">
    <source>
        <dbReference type="SAM" id="MobiDB-lite"/>
    </source>
</evidence>
<dbReference type="PROSITE" id="PS51257">
    <property type="entry name" value="PROKAR_LIPOPROTEIN"/>
    <property type="match status" value="1"/>
</dbReference>
<dbReference type="Proteomes" id="UP000680750">
    <property type="component" value="Chromosome"/>
</dbReference>
<feature type="chain" id="PRO_5039614210" description="VWFA domain-containing protein" evidence="2">
    <location>
        <begin position="23"/>
        <end position="494"/>
    </location>
</feature>
<evidence type="ECO:0000313" key="4">
    <source>
        <dbReference type="EMBL" id="BCJ27000.1"/>
    </source>
</evidence>
<keyword evidence="2" id="KW-0732">Signal</keyword>